<proteinExistence type="predicted"/>
<dbReference type="InterPro" id="IPR051546">
    <property type="entry name" value="Aspartate_Ammonia-Lyase"/>
</dbReference>
<dbReference type="InterPro" id="IPR024083">
    <property type="entry name" value="Fumarase/histidase_N"/>
</dbReference>
<dbReference type="Gene3D" id="1.20.200.10">
    <property type="entry name" value="Fumarase/aspartase (Central domain)"/>
    <property type="match status" value="1"/>
</dbReference>
<dbReference type="FunFam" id="1.20.200.10:FF:000001">
    <property type="entry name" value="Fumarate hydratase, mitochondrial"/>
    <property type="match status" value="1"/>
</dbReference>
<evidence type="ECO:0000256" key="1">
    <source>
        <dbReference type="ARBA" id="ARBA00023239"/>
    </source>
</evidence>
<dbReference type="InterPro" id="IPR020557">
    <property type="entry name" value="Fumarate_lyase_CS"/>
</dbReference>
<dbReference type="Pfam" id="PF00206">
    <property type="entry name" value="Lyase_1"/>
    <property type="match status" value="1"/>
</dbReference>
<dbReference type="PANTHER" id="PTHR42696:SF2">
    <property type="entry name" value="ASPARTATE AMMONIA-LYASE"/>
    <property type="match status" value="1"/>
</dbReference>
<dbReference type="PRINTS" id="PR00145">
    <property type="entry name" value="ARGSUCLYASE"/>
</dbReference>
<keyword evidence="1 4" id="KW-0456">Lyase</keyword>
<dbReference type="InterPro" id="IPR018951">
    <property type="entry name" value="Fumarase_C_C"/>
</dbReference>
<feature type="domain" description="Fumarase C C-terminal" evidence="3">
    <location>
        <begin position="421"/>
        <end position="473"/>
    </location>
</feature>
<sequence>MHIEKNSFKKEVIKLMRVEKDSIGTVNIPDEAYYGIHSKRAQLNFPITDEKVHPLLLKSLLLVKIACAQANYGADNLSYKKYQAITTAAKQVYANFTDYQAEFIVPAIQGGAGTSTNMNVNEVVANRALELMGHAKGDYHFLHPNDDVNRGQSTNDVYPTGAHLALLKLNQTLITEIDQLVTLLSNLAVKHQKTLKLGRTQLEDAVPTTYGAAFSAYKNLFSRALQRIKQANEALFAIPLGGTAIGTGLTAVPQYITKVVPFLAKLTGLDLKQADNLPDAVQNTDCFLMTADAYKNLAVGLSKMSNDLRLLGSGPRAGLGELALPKVQAGSSIMPGKINPVIPEVINQIAFQVIGYNSTITMCSEAGQLELNAFEPVMFHDLFDAAQLLQKGIRTLSDRCLKDLKVNTKRCVQLTESSAEIATILAPKLGYVRATSLVKTALEQNTSIRALLKEQLKLSPAEIEKLLAPQTLLGSLNNIKKVQPTSSAL</sequence>
<dbReference type="GO" id="GO:0006099">
    <property type="term" value="P:tricarboxylic acid cycle"/>
    <property type="evidence" value="ECO:0007669"/>
    <property type="project" value="InterPro"/>
</dbReference>
<organism evidence="4 5">
    <name type="scientific">Liquorilactobacillus oeni DSM 19972</name>
    <dbReference type="NCBI Taxonomy" id="1423777"/>
    <lineage>
        <taxon>Bacteria</taxon>
        <taxon>Bacillati</taxon>
        <taxon>Bacillota</taxon>
        <taxon>Bacilli</taxon>
        <taxon>Lactobacillales</taxon>
        <taxon>Lactobacillaceae</taxon>
        <taxon>Liquorilactobacillus</taxon>
    </lineage>
</organism>
<reference evidence="4 5" key="1">
    <citation type="journal article" date="2015" name="Genome Announc.">
        <title>Expanding the biotechnology potential of lactobacilli through comparative genomics of 213 strains and associated genera.</title>
        <authorList>
            <person name="Sun Z."/>
            <person name="Harris H.M."/>
            <person name="McCann A."/>
            <person name="Guo C."/>
            <person name="Argimon S."/>
            <person name="Zhang W."/>
            <person name="Yang X."/>
            <person name="Jeffery I.B."/>
            <person name="Cooney J.C."/>
            <person name="Kagawa T.F."/>
            <person name="Liu W."/>
            <person name="Song Y."/>
            <person name="Salvetti E."/>
            <person name="Wrobel A."/>
            <person name="Rasinkangas P."/>
            <person name="Parkhill J."/>
            <person name="Rea M.C."/>
            <person name="O'Sullivan O."/>
            <person name="Ritari J."/>
            <person name="Douillard F.P."/>
            <person name="Paul Ross R."/>
            <person name="Yang R."/>
            <person name="Briner A.E."/>
            <person name="Felis G.E."/>
            <person name="de Vos W.M."/>
            <person name="Barrangou R."/>
            <person name="Klaenhammer T.R."/>
            <person name="Caufield P.W."/>
            <person name="Cui Y."/>
            <person name="Zhang H."/>
            <person name="O'Toole P.W."/>
        </authorList>
    </citation>
    <scope>NUCLEOTIDE SEQUENCE [LARGE SCALE GENOMIC DNA]</scope>
    <source>
        <strain evidence="4 5">DSM 19972</strain>
    </source>
</reference>
<dbReference type="NCBIfam" id="NF008909">
    <property type="entry name" value="PRK12273.1"/>
    <property type="match status" value="1"/>
</dbReference>
<evidence type="ECO:0000259" key="2">
    <source>
        <dbReference type="Pfam" id="PF00206"/>
    </source>
</evidence>
<dbReference type="PANTHER" id="PTHR42696">
    <property type="entry name" value="ASPARTATE AMMONIA-LYASE"/>
    <property type="match status" value="1"/>
</dbReference>
<dbReference type="GO" id="GO:0008797">
    <property type="term" value="F:aspartate ammonia-lyase activity"/>
    <property type="evidence" value="ECO:0007669"/>
    <property type="project" value="TreeGrafter"/>
</dbReference>
<gene>
    <name evidence="4" type="ORF">FD46_GL000733</name>
</gene>
<dbReference type="Pfam" id="PF10415">
    <property type="entry name" value="FumaraseC_C"/>
    <property type="match status" value="1"/>
</dbReference>
<dbReference type="STRING" id="1423777.FD46_GL000733"/>
<dbReference type="Gene3D" id="1.10.40.30">
    <property type="entry name" value="Fumarase/aspartase (C-terminal domain)"/>
    <property type="match status" value="1"/>
</dbReference>
<dbReference type="EMBL" id="AZEH01000025">
    <property type="protein sequence ID" value="KRL05342.1"/>
    <property type="molecule type" value="Genomic_DNA"/>
</dbReference>
<feature type="domain" description="Fumarate lyase N-terminal" evidence="2">
    <location>
        <begin position="24"/>
        <end position="355"/>
    </location>
</feature>
<protein>
    <submittedName>
        <fullName evidence="4">Aspartate ammonia-lyase</fullName>
    </submittedName>
</protein>
<dbReference type="InterPro" id="IPR022761">
    <property type="entry name" value="Fumarate_lyase_N"/>
</dbReference>
<dbReference type="PRINTS" id="PR00149">
    <property type="entry name" value="FUMRATELYASE"/>
</dbReference>
<dbReference type="GO" id="GO:0006531">
    <property type="term" value="P:aspartate metabolic process"/>
    <property type="evidence" value="ECO:0007669"/>
    <property type="project" value="TreeGrafter"/>
</dbReference>
<dbReference type="Proteomes" id="UP000051686">
    <property type="component" value="Unassembled WGS sequence"/>
</dbReference>
<dbReference type="AlphaFoldDB" id="A0A0R1MB62"/>
<evidence type="ECO:0000313" key="4">
    <source>
        <dbReference type="EMBL" id="KRL05342.1"/>
    </source>
</evidence>
<dbReference type="SUPFAM" id="SSF48557">
    <property type="entry name" value="L-aspartase-like"/>
    <property type="match status" value="1"/>
</dbReference>
<evidence type="ECO:0000259" key="3">
    <source>
        <dbReference type="Pfam" id="PF10415"/>
    </source>
</evidence>
<dbReference type="InterPro" id="IPR008948">
    <property type="entry name" value="L-Aspartase-like"/>
</dbReference>
<dbReference type="PATRIC" id="fig|1423777.3.peg.759"/>
<comment type="caution">
    <text evidence="4">The sequence shown here is derived from an EMBL/GenBank/DDBJ whole genome shotgun (WGS) entry which is preliminary data.</text>
</comment>
<accession>A0A0R1MB62</accession>
<dbReference type="Gene3D" id="1.10.275.10">
    <property type="entry name" value="Fumarase/aspartase (N-terminal domain)"/>
    <property type="match status" value="1"/>
</dbReference>
<dbReference type="GO" id="GO:0005829">
    <property type="term" value="C:cytosol"/>
    <property type="evidence" value="ECO:0007669"/>
    <property type="project" value="TreeGrafter"/>
</dbReference>
<dbReference type="InterPro" id="IPR000362">
    <property type="entry name" value="Fumarate_lyase_fam"/>
</dbReference>
<dbReference type="PROSITE" id="PS00163">
    <property type="entry name" value="FUMARATE_LYASES"/>
    <property type="match status" value="1"/>
</dbReference>
<evidence type="ECO:0000313" key="5">
    <source>
        <dbReference type="Proteomes" id="UP000051686"/>
    </source>
</evidence>
<name>A0A0R1MB62_9LACO</name>
<keyword evidence="5" id="KW-1185">Reference proteome</keyword>